<name>A0AAE9HZH7_9BURK</name>
<feature type="domain" description="AMP-binding enzyme C-terminal" evidence="4">
    <location>
        <begin position="429"/>
        <end position="504"/>
    </location>
</feature>
<dbReference type="Pfam" id="PF00501">
    <property type="entry name" value="AMP-binding"/>
    <property type="match status" value="1"/>
</dbReference>
<reference evidence="5" key="1">
    <citation type="journal article" date="2022" name="Microbiol. Resour. Announc.">
        <title>Genome Sequence of Cupriavidus campinensis Strain G5, a Member of a Bacterial Consortium Capable of Polyethylene Degradation.</title>
        <authorList>
            <person name="Schneider B."/>
            <person name="Pfeiffer F."/>
            <person name="Dyall-Smith M."/>
            <person name="Kunte H.J."/>
        </authorList>
    </citation>
    <scope>NUCLEOTIDE SEQUENCE</scope>
    <source>
        <strain evidence="5">G5</strain>
    </source>
</reference>
<dbReference type="InterPro" id="IPR045851">
    <property type="entry name" value="AMP-bd_C_sf"/>
</dbReference>
<dbReference type="Gene3D" id="3.30.300.30">
    <property type="match status" value="1"/>
</dbReference>
<reference evidence="5" key="2">
    <citation type="submission" date="2022-05" db="EMBL/GenBank/DDBJ databases">
        <authorList>
            <person name="Kunte H.-J."/>
        </authorList>
    </citation>
    <scope>NUCLEOTIDE SEQUENCE</scope>
    <source>
        <strain evidence="5">G5</strain>
    </source>
</reference>
<evidence type="ECO:0000259" key="3">
    <source>
        <dbReference type="Pfam" id="PF00501"/>
    </source>
</evidence>
<dbReference type="GO" id="GO:0006631">
    <property type="term" value="P:fatty acid metabolic process"/>
    <property type="evidence" value="ECO:0007669"/>
    <property type="project" value="TreeGrafter"/>
</dbReference>
<evidence type="ECO:0000313" key="5">
    <source>
        <dbReference type="EMBL" id="URF03485.1"/>
    </source>
</evidence>
<dbReference type="Pfam" id="PF13193">
    <property type="entry name" value="AMP-binding_C"/>
    <property type="match status" value="1"/>
</dbReference>
<dbReference type="AlphaFoldDB" id="A0AAE9HZH7"/>
<dbReference type="InterPro" id="IPR025110">
    <property type="entry name" value="AMP-bd_C"/>
</dbReference>
<dbReference type="SUPFAM" id="SSF56801">
    <property type="entry name" value="Acetyl-CoA synthetase-like"/>
    <property type="match status" value="1"/>
</dbReference>
<dbReference type="Gene3D" id="3.40.50.12780">
    <property type="entry name" value="N-terminal domain of ligase-like"/>
    <property type="match status" value="1"/>
</dbReference>
<dbReference type="InterPro" id="IPR000873">
    <property type="entry name" value="AMP-dep_synth/lig_dom"/>
</dbReference>
<dbReference type="RefSeq" id="WP_250024773.1">
    <property type="nucleotide sequence ID" value="NZ_CP097330.1"/>
</dbReference>
<evidence type="ECO:0000256" key="2">
    <source>
        <dbReference type="ARBA" id="ARBA00022598"/>
    </source>
</evidence>
<dbReference type="PANTHER" id="PTHR43201">
    <property type="entry name" value="ACYL-COA SYNTHETASE"/>
    <property type="match status" value="1"/>
</dbReference>
<protein>
    <submittedName>
        <fullName evidence="5">Malonyl-CoA synthase</fullName>
    </submittedName>
</protein>
<dbReference type="FunFam" id="3.30.300.30:FF:000008">
    <property type="entry name" value="2,3-dihydroxybenzoate-AMP ligase"/>
    <property type="match status" value="1"/>
</dbReference>
<dbReference type="CDD" id="cd05941">
    <property type="entry name" value="MCS"/>
    <property type="match status" value="1"/>
</dbReference>
<sequence>MNANLFALFESRFPVDRSACCIETHDGLYYSWDDLDRATAKIANLLAALKLPAGARVAVQVEKSPEALFLYLATLRAGYVYLPLNTAYQESEIDYFVGNAEPAVVVCGSKNFGWVSKVAFRHNTAHVFTLDEDRNGSLLARAAAQPDTFETVTKGDDDLAAILYTSGTTGRSKGAMLTHRNLASNAQTLHEYWGWRSDDVLLHMLPIFHVHGLFVASHGALLAGAKMIWAPKLDMAQILAFLPRATVMMGVPTYYVRMLQEPRFNREVCRNMRLFVSGSAPLLLETFDGFRERTGHTILERYGMSETVMLVSNPYDPKLGERIGGTVGMPLPGVSVRVMDGEGNPCTPGAIGNVEVKGPNVFKGYWRMPEKTAEEFTADGWFKTGDVGRFGGAIVSQAGERKVPDNYLTIVGRSKDLIISGGYNVYPKEIESFIDELPGVVESAVIGVPHADFGEAVVAVVVRKPGAEIDEAGMIGTLRGRIANFKVPKRVHVVDELPRNTMGKVQKNVLREQFAAL</sequence>
<accession>A0AAE9HZH7</accession>
<dbReference type="PROSITE" id="PS00455">
    <property type="entry name" value="AMP_BINDING"/>
    <property type="match status" value="1"/>
</dbReference>
<evidence type="ECO:0000259" key="4">
    <source>
        <dbReference type="Pfam" id="PF13193"/>
    </source>
</evidence>
<dbReference type="InterPro" id="IPR042099">
    <property type="entry name" value="ANL_N_sf"/>
</dbReference>
<proteinExistence type="inferred from homology"/>
<feature type="domain" description="AMP-dependent synthetase/ligase" evidence="3">
    <location>
        <begin position="12"/>
        <end position="366"/>
    </location>
</feature>
<dbReference type="NCBIfam" id="NF005702">
    <property type="entry name" value="PRK07514.1"/>
    <property type="match status" value="1"/>
</dbReference>
<organism evidence="5 6">
    <name type="scientific">Cupriavidus campinensis</name>
    <dbReference type="NCBI Taxonomy" id="151783"/>
    <lineage>
        <taxon>Bacteria</taxon>
        <taxon>Pseudomonadati</taxon>
        <taxon>Pseudomonadota</taxon>
        <taxon>Betaproteobacteria</taxon>
        <taxon>Burkholderiales</taxon>
        <taxon>Burkholderiaceae</taxon>
        <taxon>Cupriavidus</taxon>
    </lineage>
</organism>
<dbReference type="EMBL" id="CP097330">
    <property type="protein sequence ID" value="URF03485.1"/>
    <property type="molecule type" value="Genomic_DNA"/>
</dbReference>
<dbReference type="KEGG" id="ccam:M5D45_13255"/>
<evidence type="ECO:0000256" key="1">
    <source>
        <dbReference type="ARBA" id="ARBA00006432"/>
    </source>
</evidence>
<keyword evidence="2" id="KW-0436">Ligase</keyword>
<dbReference type="GO" id="GO:0031956">
    <property type="term" value="F:medium-chain fatty acid-CoA ligase activity"/>
    <property type="evidence" value="ECO:0007669"/>
    <property type="project" value="TreeGrafter"/>
</dbReference>
<evidence type="ECO:0000313" key="6">
    <source>
        <dbReference type="Proteomes" id="UP001056132"/>
    </source>
</evidence>
<gene>
    <name evidence="5" type="ORF">M5D45_13255</name>
</gene>
<comment type="similarity">
    <text evidence="1">Belongs to the ATP-dependent AMP-binding enzyme family.</text>
</comment>
<dbReference type="Proteomes" id="UP001056132">
    <property type="component" value="Chromosome 1"/>
</dbReference>
<dbReference type="InterPro" id="IPR020845">
    <property type="entry name" value="AMP-binding_CS"/>
</dbReference>
<dbReference type="PANTHER" id="PTHR43201:SF8">
    <property type="entry name" value="ACYL-COA SYNTHETASE FAMILY MEMBER 3"/>
    <property type="match status" value="1"/>
</dbReference>